<dbReference type="EMBL" id="AJWJ01000693">
    <property type="protein sequence ID" value="KAF2069306.1"/>
    <property type="molecule type" value="Genomic_DNA"/>
</dbReference>
<evidence type="ECO:0000256" key="4">
    <source>
        <dbReference type="ARBA" id="ARBA00022989"/>
    </source>
</evidence>
<dbReference type="Proteomes" id="UP000695562">
    <property type="component" value="Unassembled WGS sequence"/>
</dbReference>
<evidence type="ECO:0000256" key="5">
    <source>
        <dbReference type="ARBA" id="ARBA00023136"/>
    </source>
</evidence>
<feature type="transmembrane region" description="Helical" evidence="6">
    <location>
        <begin position="55"/>
        <end position="77"/>
    </location>
</feature>
<dbReference type="PANTHER" id="PTHR12290">
    <property type="entry name" value="CORNICHON-RELATED"/>
    <property type="match status" value="1"/>
</dbReference>
<dbReference type="GO" id="GO:0016020">
    <property type="term" value="C:membrane"/>
    <property type="evidence" value="ECO:0007669"/>
    <property type="project" value="UniProtKB-SubCell"/>
</dbReference>
<dbReference type="SMART" id="SM01398">
    <property type="entry name" value="Cornichon"/>
    <property type="match status" value="1"/>
</dbReference>
<evidence type="ECO:0000256" key="2">
    <source>
        <dbReference type="ARBA" id="ARBA00010095"/>
    </source>
</evidence>
<keyword evidence="5 6" id="KW-0472">Membrane</keyword>
<dbReference type="AlphaFoldDB" id="A0A8J4PMX6"/>
<evidence type="ECO:0008006" key="9">
    <source>
        <dbReference type="Google" id="ProtNLM"/>
    </source>
</evidence>
<evidence type="ECO:0000256" key="6">
    <source>
        <dbReference type="SAM" id="Phobius"/>
    </source>
</evidence>
<dbReference type="OrthoDB" id="8775810at2759"/>
<feature type="transmembrane region" description="Helical" evidence="6">
    <location>
        <begin position="119"/>
        <end position="138"/>
    </location>
</feature>
<feature type="transmembrane region" description="Helical" evidence="6">
    <location>
        <begin position="12"/>
        <end position="34"/>
    </location>
</feature>
<protein>
    <recommendedName>
        <fullName evidence="9">Cornichon family protein</fullName>
    </recommendedName>
</protein>
<reference evidence="7" key="1">
    <citation type="submission" date="2020-01" db="EMBL/GenBank/DDBJ databases">
        <title>Development of genomics and gene disruption for Polysphondylium violaceum indicates a role for the polyketide synthase stlB in stalk morphogenesis.</title>
        <authorList>
            <person name="Narita B."/>
            <person name="Kawabe Y."/>
            <person name="Kin K."/>
            <person name="Saito T."/>
            <person name="Gibbs R."/>
            <person name="Kuspa A."/>
            <person name="Muzny D."/>
            <person name="Queller D."/>
            <person name="Richards S."/>
            <person name="Strassman J."/>
            <person name="Sucgang R."/>
            <person name="Worley K."/>
            <person name="Schaap P."/>
        </authorList>
    </citation>
    <scope>NUCLEOTIDE SEQUENCE</scope>
    <source>
        <strain evidence="7">QSvi11</strain>
    </source>
</reference>
<evidence type="ECO:0000256" key="1">
    <source>
        <dbReference type="ARBA" id="ARBA00004141"/>
    </source>
</evidence>
<evidence type="ECO:0000256" key="3">
    <source>
        <dbReference type="ARBA" id="ARBA00022692"/>
    </source>
</evidence>
<evidence type="ECO:0000313" key="8">
    <source>
        <dbReference type="Proteomes" id="UP000695562"/>
    </source>
</evidence>
<comment type="subcellular location">
    <subcellularLocation>
        <location evidence="1">Membrane</location>
        <topology evidence="1">Multi-pass membrane protein</topology>
    </subcellularLocation>
</comment>
<keyword evidence="4 6" id="KW-1133">Transmembrane helix</keyword>
<sequence>MWELSTGGFDVTMTLSLIGVGGLIALIVIQLLLLTDLETNDINSIEFSRRINKIILPEYIIQAAFTVWFLLSFRWVLCVLNLPVLVYHYMRYQSRLHKIDPTKVYQITSKFGNHLMIKLVFYMIMFFIYLFVLLFNLFSE</sequence>
<comment type="caution">
    <text evidence="7">The sequence shown here is derived from an EMBL/GenBank/DDBJ whole genome shotgun (WGS) entry which is preliminary data.</text>
</comment>
<comment type="similarity">
    <text evidence="2">Belongs to the cornichon family.</text>
</comment>
<dbReference type="Pfam" id="PF03311">
    <property type="entry name" value="Cornichon"/>
    <property type="match status" value="1"/>
</dbReference>
<keyword evidence="8" id="KW-1185">Reference proteome</keyword>
<evidence type="ECO:0000313" key="7">
    <source>
        <dbReference type="EMBL" id="KAF2069306.1"/>
    </source>
</evidence>
<organism evidence="7 8">
    <name type="scientific">Polysphondylium violaceum</name>
    <dbReference type="NCBI Taxonomy" id="133409"/>
    <lineage>
        <taxon>Eukaryota</taxon>
        <taxon>Amoebozoa</taxon>
        <taxon>Evosea</taxon>
        <taxon>Eumycetozoa</taxon>
        <taxon>Dictyostelia</taxon>
        <taxon>Dictyosteliales</taxon>
        <taxon>Dictyosteliaceae</taxon>
        <taxon>Polysphondylium</taxon>
    </lineage>
</organism>
<keyword evidence="3 6" id="KW-0812">Transmembrane</keyword>
<accession>A0A8J4PMX6</accession>
<proteinExistence type="inferred from homology"/>
<name>A0A8J4PMX6_9MYCE</name>
<dbReference type="InterPro" id="IPR003377">
    <property type="entry name" value="Cornichon"/>
</dbReference>
<dbReference type="GO" id="GO:0016192">
    <property type="term" value="P:vesicle-mediated transport"/>
    <property type="evidence" value="ECO:0007669"/>
    <property type="project" value="InterPro"/>
</dbReference>
<gene>
    <name evidence="7" type="ORF">CYY_009376</name>
</gene>